<name>A0A9W8AWE8_9FUNG</name>
<feature type="non-terminal residue" evidence="2">
    <location>
        <position position="132"/>
    </location>
</feature>
<gene>
    <name evidence="2" type="ORF">H4R34_005712</name>
</gene>
<feature type="compositionally biased region" description="Polar residues" evidence="1">
    <location>
        <begin position="1"/>
        <end position="11"/>
    </location>
</feature>
<evidence type="ECO:0000256" key="1">
    <source>
        <dbReference type="SAM" id="MobiDB-lite"/>
    </source>
</evidence>
<sequence>MSVSNLSSLLDASNGLPSPNSLSSEQDFATSTMVKHAQSVDAHKGSVGALSSETSEGMGHHSSGIHGFPHPASSMAAHHSNQVLAGYERGNQQSTTLGDDMANPNDPTSVFPPQNMNHAHGQYLSSQMAYPE</sequence>
<comment type="caution">
    <text evidence="2">The sequence shown here is derived from an EMBL/GenBank/DDBJ whole genome shotgun (WGS) entry which is preliminary data.</text>
</comment>
<feature type="region of interest" description="Disordered" evidence="1">
    <location>
        <begin position="1"/>
        <end position="132"/>
    </location>
</feature>
<feature type="compositionally biased region" description="Low complexity" evidence="1">
    <location>
        <begin position="13"/>
        <end position="24"/>
    </location>
</feature>
<accession>A0A9W8AWE8</accession>
<proteinExistence type="predicted"/>
<dbReference type="EMBL" id="JANBQB010001337">
    <property type="protein sequence ID" value="KAJ1971538.1"/>
    <property type="molecule type" value="Genomic_DNA"/>
</dbReference>
<dbReference type="Proteomes" id="UP001151582">
    <property type="component" value="Unassembled WGS sequence"/>
</dbReference>
<organism evidence="2 3">
    <name type="scientific">Dimargaris verticillata</name>
    <dbReference type="NCBI Taxonomy" id="2761393"/>
    <lineage>
        <taxon>Eukaryota</taxon>
        <taxon>Fungi</taxon>
        <taxon>Fungi incertae sedis</taxon>
        <taxon>Zoopagomycota</taxon>
        <taxon>Kickxellomycotina</taxon>
        <taxon>Dimargaritomycetes</taxon>
        <taxon>Dimargaritales</taxon>
        <taxon>Dimargaritaceae</taxon>
        <taxon>Dimargaris</taxon>
    </lineage>
</organism>
<evidence type="ECO:0000313" key="2">
    <source>
        <dbReference type="EMBL" id="KAJ1971538.1"/>
    </source>
</evidence>
<evidence type="ECO:0000313" key="3">
    <source>
        <dbReference type="Proteomes" id="UP001151582"/>
    </source>
</evidence>
<dbReference type="AlphaFoldDB" id="A0A9W8AWE8"/>
<reference evidence="2" key="1">
    <citation type="submission" date="2022-07" db="EMBL/GenBank/DDBJ databases">
        <title>Phylogenomic reconstructions and comparative analyses of Kickxellomycotina fungi.</title>
        <authorList>
            <person name="Reynolds N.K."/>
            <person name="Stajich J.E."/>
            <person name="Barry K."/>
            <person name="Grigoriev I.V."/>
            <person name="Crous P."/>
            <person name="Smith M.E."/>
        </authorList>
    </citation>
    <scope>NUCLEOTIDE SEQUENCE</scope>
    <source>
        <strain evidence="2">RSA 567</strain>
    </source>
</reference>
<protein>
    <submittedName>
        <fullName evidence="2">Uncharacterized protein</fullName>
    </submittedName>
</protein>
<feature type="compositionally biased region" description="Polar residues" evidence="1">
    <location>
        <begin position="105"/>
        <end position="132"/>
    </location>
</feature>
<keyword evidence="3" id="KW-1185">Reference proteome</keyword>